<dbReference type="Proteomes" id="UP001589867">
    <property type="component" value="Unassembled WGS sequence"/>
</dbReference>
<proteinExistence type="predicted"/>
<evidence type="ECO:0000313" key="2">
    <source>
        <dbReference type="Proteomes" id="UP001589867"/>
    </source>
</evidence>
<dbReference type="EMBL" id="JBHLUH010000060">
    <property type="protein sequence ID" value="MFC0531540.1"/>
    <property type="molecule type" value="Genomic_DNA"/>
</dbReference>
<keyword evidence="2" id="KW-1185">Reference proteome</keyword>
<gene>
    <name evidence="1" type="ORF">ACFFIA_28230</name>
</gene>
<comment type="caution">
    <text evidence="1">The sequence shown here is derived from an EMBL/GenBank/DDBJ whole genome shotgun (WGS) entry which is preliminary data.</text>
</comment>
<dbReference type="Gene3D" id="3.40.50.720">
    <property type="entry name" value="NAD(P)-binding Rossmann-like Domain"/>
    <property type="match status" value="1"/>
</dbReference>
<dbReference type="RefSeq" id="WP_377256118.1">
    <property type="nucleotide sequence ID" value="NZ_JBHLUH010000060.1"/>
</dbReference>
<sequence>MVDQCIASAALIALTKSLGKELATSGVLANAIESSVRGGL</sequence>
<reference evidence="1 2" key="1">
    <citation type="submission" date="2024-09" db="EMBL/GenBank/DDBJ databases">
        <authorList>
            <person name="Sun Q."/>
            <person name="Mori K."/>
        </authorList>
    </citation>
    <scope>NUCLEOTIDE SEQUENCE [LARGE SCALE GENOMIC DNA]</scope>
    <source>
        <strain evidence="1 2">TBRC 3947</strain>
    </source>
</reference>
<accession>A0ABV6MA17</accession>
<protein>
    <submittedName>
        <fullName evidence="1">Uncharacterized protein</fullName>
    </submittedName>
</protein>
<organism evidence="1 2">
    <name type="scientific">Phytohabitans kaempferiae</name>
    <dbReference type="NCBI Taxonomy" id="1620943"/>
    <lineage>
        <taxon>Bacteria</taxon>
        <taxon>Bacillati</taxon>
        <taxon>Actinomycetota</taxon>
        <taxon>Actinomycetes</taxon>
        <taxon>Micromonosporales</taxon>
        <taxon>Micromonosporaceae</taxon>
    </lineage>
</organism>
<evidence type="ECO:0000313" key="1">
    <source>
        <dbReference type="EMBL" id="MFC0531540.1"/>
    </source>
</evidence>
<name>A0ABV6MA17_9ACTN</name>